<dbReference type="HOGENOM" id="CLU_146696_0_0_3"/>
<dbReference type="STRING" id="1173027.Mic7113_2729"/>
<sequence>MDYKTARSFLIHQGTSSDSNTDAFLMRLKQRKPPIPGQVTTILLALKVVFEGLRTASALDRELVYSLYLLSFEGRQHFEAGIQAGVDWPPLLKEDLKRISRAVKSIFAGVWHSD</sequence>
<evidence type="ECO:0008006" key="3">
    <source>
        <dbReference type="Google" id="ProtNLM"/>
    </source>
</evidence>
<keyword evidence="2" id="KW-1185">Reference proteome</keyword>
<dbReference type="eggNOG" id="ENOG5032SQX">
    <property type="taxonomic scope" value="Bacteria"/>
</dbReference>
<dbReference type="OrthoDB" id="514041at2"/>
<dbReference type="RefSeq" id="WP_015182663.1">
    <property type="nucleotide sequence ID" value="NC_019738.1"/>
</dbReference>
<accession>K9WFG7</accession>
<reference evidence="1 2" key="1">
    <citation type="submission" date="2012-06" db="EMBL/GenBank/DDBJ databases">
        <title>Finished chromosome of genome of Microcoleus sp. PCC 7113.</title>
        <authorList>
            <consortium name="US DOE Joint Genome Institute"/>
            <person name="Gugger M."/>
            <person name="Coursin T."/>
            <person name="Rippka R."/>
            <person name="Tandeau De Marsac N."/>
            <person name="Huntemann M."/>
            <person name="Wei C.-L."/>
            <person name="Han J."/>
            <person name="Detter J.C."/>
            <person name="Han C."/>
            <person name="Tapia R."/>
            <person name="Chen A."/>
            <person name="Kyrpides N."/>
            <person name="Mavromatis K."/>
            <person name="Markowitz V."/>
            <person name="Szeto E."/>
            <person name="Ivanova N."/>
            <person name="Pagani I."/>
            <person name="Pati A."/>
            <person name="Goodwin L."/>
            <person name="Nordberg H.P."/>
            <person name="Cantor M.N."/>
            <person name="Hua S.X."/>
            <person name="Woyke T."/>
            <person name="Kerfeld C.A."/>
        </authorList>
    </citation>
    <scope>NUCLEOTIDE SEQUENCE [LARGE SCALE GENOMIC DNA]</scope>
    <source>
        <strain evidence="1 2">PCC 7113</strain>
    </source>
</reference>
<dbReference type="KEGG" id="mic:Mic7113_2729"/>
<dbReference type="AlphaFoldDB" id="K9WFG7"/>
<evidence type="ECO:0000313" key="2">
    <source>
        <dbReference type="Proteomes" id="UP000010471"/>
    </source>
</evidence>
<dbReference type="PATRIC" id="fig|1173027.3.peg.3001"/>
<name>K9WFG7_9CYAN</name>
<protein>
    <recommendedName>
        <fullName evidence="3">Dethiobiotin synthetase</fullName>
    </recommendedName>
</protein>
<gene>
    <name evidence="1" type="ORF">Mic7113_2729</name>
</gene>
<dbReference type="EMBL" id="CP003630">
    <property type="protein sequence ID" value="AFZ18514.1"/>
    <property type="molecule type" value="Genomic_DNA"/>
</dbReference>
<dbReference type="Proteomes" id="UP000010471">
    <property type="component" value="Chromosome"/>
</dbReference>
<proteinExistence type="predicted"/>
<organism evidence="1 2">
    <name type="scientific">Allocoleopsis franciscana PCC 7113</name>
    <dbReference type="NCBI Taxonomy" id="1173027"/>
    <lineage>
        <taxon>Bacteria</taxon>
        <taxon>Bacillati</taxon>
        <taxon>Cyanobacteriota</taxon>
        <taxon>Cyanophyceae</taxon>
        <taxon>Coleofasciculales</taxon>
        <taxon>Coleofasciculaceae</taxon>
        <taxon>Allocoleopsis</taxon>
        <taxon>Allocoleopsis franciscana</taxon>
    </lineage>
</organism>
<evidence type="ECO:0000313" key="1">
    <source>
        <dbReference type="EMBL" id="AFZ18514.1"/>
    </source>
</evidence>